<reference evidence="2" key="1">
    <citation type="journal article" date="2020" name="bioRxiv">
        <title>Whole genome comparisons of ergot fungi reveals the divergence and evolution of species within the genus Claviceps are the result of varying mechanisms driving genome evolution and host range expansion.</title>
        <authorList>
            <person name="Wyka S.A."/>
            <person name="Mondo S.J."/>
            <person name="Liu M."/>
            <person name="Dettman J."/>
            <person name="Nalam V."/>
            <person name="Broders K.D."/>
        </authorList>
    </citation>
    <scope>NUCLEOTIDE SEQUENCE</scope>
    <source>
        <strain evidence="2">CCC 602</strain>
    </source>
</reference>
<sequence>MALQQPTRQAASRVARRVSAQDESVTVAPRPSSPEQEPAGSQTWVLFSPPTDVTTTSYLTESEHSLETPGRSRLSDLGSLNTLARSEEQSVAQPSSSVVFSAIDNGDDDDAELDSLDSHLPDFRSVPGLNLSQRGQQHATPVFPSHDGLGSFHLDLPVIGTDAQDQIYEFEKFNPRKVRRRLDSFDHTQSPVNLGESWPQQDEKRQRIEAWRLEHSRVLVDELQREARRRQKSLASMHRLKSSPDADAEADNLSWHDEDALQTDADEDQESWLTTMTRKIVRNLFGIDETMLSILLGEGLPADYEELLTLRVDGSPFNAQHVSSPTNQSPWQIRMIERLSREIGLLMNHLPPHPGAFATHSVMQRMAIPYAGLPVIPESCDVGMVAGSRSEPDATSQVLVPEFQPTMGRQHQPVDLPSRKQSGDKEQTEDVDMAGGHFSKEEWEKSLDVKLVFRYLVSRFTTRADTSPQPPSATHSTTPTQQENAAKMARIRQHHPLTTRSSRPAERRTFKAVAPSSPVALRHQSSCASQSTKHSTRRSSCSSRHYWDIGGSLGTGSVIASNGPMGPMGSWGEV</sequence>
<gene>
    <name evidence="2" type="ORF">E4U43_000083</name>
</gene>
<dbReference type="Proteomes" id="UP000748025">
    <property type="component" value="Unassembled WGS sequence"/>
</dbReference>
<dbReference type="AlphaFoldDB" id="A0A9P7NA28"/>
<feature type="compositionally biased region" description="Polar residues" evidence="1">
    <location>
        <begin position="33"/>
        <end position="60"/>
    </location>
</feature>
<organism evidence="2 3">
    <name type="scientific">Claviceps pusilla</name>
    <dbReference type="NCBI Taxonomy" id="123648"/>
    <lineage>
        <taxon>Eukaryota</taxon>
        <taxon>Fungi</taxon>
        <taxon>Dikarya</taxon>
        <taxon>Ascomycota</taxon>
        <taxon>Pezizomycotina</taxon>
        <taxon>Sordariomycetes</taxon>
        <taxon>Hypocreomycetidae</taxon>
        <taxon>Hypocreales</taxon>
        <taxon>Clavicipitaceae</taxon>
        <taxon>Claviceps</taxon>
    </lineage>
</organism>
<dbReference type="OrthoDB" id="5402147at2759"/>
<name>A0A9P7NA28_9HYPO</name>
<dbReference type="EMBL" id="SRPW01001020">
    <property type="protein sequence ID" value="KAG6008932.1"/>
    <property type="molecule type" value="Genomic_DNA"/>
</dbReference>
<comment type="caution">
    <text evidence="2">The sequence shown here is derived from an EMBL/GenBank/DDBJ whole genome shotgun (WGS) entry which is preliminary data.</text>
</comment>
<feature type="compositionally biased region" description="Polar residues" evidence="1">
    <location>
        <begin position="463"/>
        <end position="484"/>
    </location>
</feature>
<evidence type="ECO:0000313" key="3">
    <source>
        <dbReference type="Proteomes" id="UP000748025"/>
    </source>
</evidence>
<feature type="region of interest" description="Disordered" evidence="1">
    <location>
        <begin position="1"/>
        <end position="76"/>
    </location>
</feature>
<accession>A0A9P7NA28</accession>
<evidence type="ECO:0000256" key="1">
    <source>
        <dbReference type="SAM" id="MobiDB-lite"/>
    </source>
</evidence>
<keyword evidence="3" id="KW-1185">Reference proteome</keyword>
<feature type="region of interest" description="Disordered" evidence="1">
    <location>
        <begin position="406"/>
        <end position="437"/>
    </location>
</feature>
<feature type="region of interest" description="Disordered" evidence="1">
    <location>
        <begin position="463"/>
        <end position="542"/>
    </location>
</feature>
<proteinExistence type="predicted"/>
<evidence type="ECO:0000313" key="2">
    <source>
        <dbReference type="EMBL" id="KAG6008932.1"/>
    </source>
</evidence>
<protein>
    <submittedName>
        <fullName evidence="2">Uncharacterized protein</fullName>
    </submittedName>
</protein>
<feature type="compositionally biased region" description="Basic and acidic residues" evidence="1">
    <location>
        <begin position="417"/>
        <end position="428"/>
    </location>
</feature>